<dbReference type="GO" id="GO:0005886">
    <property type="term" value="C:plasma membrane"/>
    <property type="evidence" value="ECO:0007669"/>
    <property type="project" value="UniProtKB-SubCell"/>
</dbReference>
<dbReference type="Proteomes" id="UP001063698">
    <property type="component" value="Chromosome"/>
</dbReference>
<sequence length="331" mass="35687">MLSFAIALMTSYLVTKKWIEIARRRGLVGKDMNKEGDIKVAEAGGIGFIMGLAMGLLFMVAVNAFVYDNMSSIVYLLASLSVALMAAFVGFVDDVLGWKKGLSHRAKVISTLPIAVPLMAVKAGVSRMKIPFIGSIDLGIAYPLVVVPVGVVGAANAFNMIAGLNGLEASMSLIINGTLAVIALTHKAWISFAVAMSVLGATLGFWIWNKYPAKVFPGDVFTYTSGALIATIAILGNMEGPALMLFIPYFIELMLYIRGKLNGVEKESWGVPRGGCLEPPYDKCYSVTHVAMKILKKVKGCATEKEVVLLINAFEAVLAIIVLYLYVFRGW</sequence>
<dbReference type="AlphaFoldDB" id="A0A977KBJ2"/>
<feature type="transmembrane region" description="Helical" evidence="7">
    <location>
        <begin position="307"/>
        <end position="327"/>
    </location>
</feature>
<dbReference type="KEGG" id="ipc:IPA_05855"/>
<dbReference type="GO" id="GO:0044038">
    <property type="term" value="P:cell wall macromolecule biosynthetic process"/>
    <property type="evidence" value="ECO:0007669"/>
    <property type="project" value="TreeGrafter"/>
</dbReference>
<evidence type="ECO:0000256" key="4">
    <source>
        <dbReference type="ARBA" id="ARBA00022692"/>
    </source>
</evidence>
<dbReference type="CDD" id="cd06856">
    <property type="entry name" value="GT_GPT_archaea"/>
    <property type="match status" value="1"/>
</dbReference>
<dbReference type="Pfam" id="PF00953">
    <property type="entry name" value="Glycos_transf_4"/>
    <property type="match status" value="1"/>
</dbReference>
<evidence type="ECO:0000313" key="8">
    <source>
        <dbReference type="EMBL" id="UXD21605.1"/>
    </source>
</evidence>
<evidence type="ECO:0000256" key="1">
    <source>
        <dbReference type="ARBA" id="ARBA00004651"/>
    </source>
</evidence>
<accession>A0A977KBJ2</accession>
<dbReference type="PANTHER" id="PTHR22926:SF3">
    <property type="entry name" value="UNDECAPRENYL-PHOSPHATE ALPHA-N-ACETYLGLUCOSAMINYL 1-PHOSPHATE TRANSFERASE"/>
    <property type="match status" value="1"/>
</dbReference>
<keyword evidence="3 8" id="KW-0808">Transferase</keyword>
<feature type="transmembrane region" description="Helical" evidence="7">
    <location>
        <begin position="73"/>
        <end position="96"/>
    </location>
</feature>
<reference evidence="8" key="1">
    <citation type="submission" date="2013-11" db="EMBL/GenBank/DDBJ databases">
        <title>Comparative genomics of Ignicoccus.</title>
        <authorList>
            <person name="Podar M."/>
        </authorList>
    </citation>
    <scope>NUCLEOTIDE SEQUENCE</scope>
    <source>
        <strain evidence="8">DSM 13166</strain>
    </source>
</reference>
<keyword evidence="2" id="KW-1003">Cell membrane</keyword>
<keyword evidence="6 7" id="KW-0472">Membrane</keyword>
<keyword evidence="4 7" id="KW-0812">Transmembrane</keyword>
<feature type="transmembrane region" description="Helical" evidence="7">
    <location>
        <begin position="228"/>
        <end position="251"/>
    </location>
</feature>
<evidence type="ECO:0000256" key="7">
    <source>
        <dbReference type="SAM" id="Phobius"/>
    </source>
</evidence>
<feature type="transmembrane region" description="Helical" evidence="7">
    <location>
        <begin position="108"/>
        <end position="125"/>
    </location>
</feature>
<keyword evidence="5 7" id="KW-1133">Transmembrane helix</keyword>
<organism evidence="8 9">
    <name type="scientific">Ignicoccus pacificus DSM 13166</name>
    <dbReference type="NCBI Taxonomy" id="940294"/>
    <lineage>
        <taxon>Archaea</taxon>
        <taxon>Thermoproteota</taxon>
        <taxon>Thermoprotei</taxon>
        <taxon>Desulfurococcales</taxon>
        <taxon>Desulfurococcaceae</taxon>
        <taxon>Ignicoccus</taxon>
    </lineage>
</organism>
<dbReference type="InterPro" id="IPR000715">
    <property type="entry name" value="Glycosyl_transferase_4"/>
</dbReference>
<name>A0A977KBJ2_9CREN</name>
<evidence type="ECO:0000256" key="2">
    <source>
        <dbReference type="ARBA" id="ARBA00022475"/>
    </source>
</evidence>
<keyword evidence="9" id="KW-1185">Reference proteome</keyword>
<dbReference type="PANTHER" id="PTHR22926">
    <property type="entry name" value="PHOSPHO-N-ACETYLMURAMOYL-PENTAPEPTIDE-TRANSFERASE"/>
    <property type="match status" value="1"/>
</dbReference>
<evidence type="ECO:0000256" key="3">
    <source>
        <dbReference type="ARBA" id="ARBA00022679"/>
    </source>
</evidence>
<protein>
    <submittedName>
        <fullName evidence="8">Glycosyl transferase family 4</fullName>
    </submittedName>
</protein>
<dbReference type="GO" id="GO:0071555">
    <property type="term" value="P:cell wall organization"/>
    <property type="evidence" value="ECO:0007669"/>
    <property type="project" value="TreeGrafter"/>
</dbReference>
<comment type="subcellular location">
    <subcellularLocation>
        <location evidence="1">Cell membrane</location>
        <topology evidence="1">Multi-pass membrane protein</topology>
    </subcellularLocation>
</comment>
<dbReference type="GO" id="GO:0016780">
    <property type="term" value="F:phosphotransferase activity, for other substituted phosphate groups"/>
    <property type="evidence" value="ECO:0007669"/>
    <property type="project" value="InterPro"/>
</dbReference>
<dbReference type="EMBL" id="CP006868">
    <property type="protein sequence ID" value="UXD21605.1"/>
    <property type="molecule type" value="Genomic_DNA"/>
</dbReference>
<proteinExistence type="predicted"/>
<evidence type="ECO:0000256" key="5">
    <source>
        <dbReference type="ARBA" id="ARBA00022989"/>
    </source>
</evidence>
<gene>
    <name evidence="8" type="ORF">IPA_05855</name>
</gene>
<feature type="transmembrane region" description="Helical" evidence="7">
    <location>
        <begin position="40"/>
        <end position="67"/>
    </location>
</feature>
<feature type="transmembrane region" description="Helical" evidence="7">
    <location>
        <begin position="188"/>
        <end position="208"/>
    </location>
</feature>
<evidence type="ECO:0000313" key="9">
    <source>
        <dbReference type="Proteomes" id="UP001063698"/>
    </source>
</evidence>
<evidence type="ECO:0000256" key="6">
    <source>
        <dbReference type="ARBA" id="ARBA00023136"/>
    </source>
</evidence>